<dbReference type="PIRSF" id="PIRSF026760">
    <property type="entry name" value="UCP026760"/>
    <property type="match status" value="1"/>
</dbReference>
<keyword evidence="4" id="KW-1185">Reference proteome</keyword>
<dbReference type="Proteomes" id="UP001318682">
    <property type="component" value="Chromosome"/>
</dbReference>
<evidence type="ECO:0000259" key="1">
    <source>
        <dbReference type="Pfam" id="PF07755"/>
    </source>
</evidence>
<evidence type="ECO:0008006" key="5">
    <source>
        <dbReference type="Google" id="ProtNLM"/>
    </source>
</evidence>
<accession>A0ABZ2BMB9</accession>
<dbReference type="InterPro" id="IPR035086">
    <property type="entry name" value="DgcN-like_C"/>
</dbReference>
<dbReference type="EMBL" id="CP143423">
    <property type="protein sequence ID" value="WVX47236.1"/>
    <property type="molecule type" value="Genomic_DNA"/>
</dbReference>
<dbReference type="Gene3D" id="3.40.50.300">
    <property type="entry name" value="P-loop containing nucleotide triphosphate hydrolases"/>
    <property type="match status" value="1"/>
</dbReference>
<feature type="domain" description="D-glutamate N-acetyltransferase-like N-terminal" evidence="2">
    <location>
        <begin position="66"/>
        <end position="151"/>
    </location>
</feature>
<organism evidence="3 4">
    <name type="scientific">Roseobacter fucihabitans</name>
    <dbReference type="NCBI Taxonomy" id="1537242"/>
    <lineage>
        <taxon>Bacteria</taxon>
        <taxon>Pseudomonadati</taxon>
        <taxon>Pseudomonadota</taxon>
        <taxon>Alphaproteobacteria</taxon>
        <taxon>Rhodobacterales</taxon>
        <taxon>Roseobacteraceae</taxon>
        <taxon>Roseobacter</taxon>
    </lineage>
</organism>
<name>A0ABZ2BMB9_9RHOB</name>
<protein>
    <recommendedName>
        <fullName evidence="5">EBNA-1 nuclear protein</fullName>
    </recommendedName>
</protein>
<proteinExistence type="predicted"/>
<dbReference type="SUPFAM" id="SSF52540">
    <property type="entry name" value="P-loop containing nucleoside triphosphate hydrolases"/>
    <property type="match status" value="1"/>
</dbReference>
<evidence type="ECO:0000259" key="2">
    <source>
        <dbReference type="Pfam" id="PF17396"/>
    </source>
</evidence>
<dbReference type="PANTHER" id="PTHR40690">
    <property type="entry name" value="GLL3100 PROTEIN"/>
    <property type="match status" value="1"/>
</dbReference>
<dbReference type="InterPro" id="IPR011669">
    <property type="entry name" value="DgcN-like"/>
</dbReference>
<gene>
    <name evidence="3" type="ORF">ROLI_003030</name>
</gene>
<reference evidence="4" key="2">
    <citation type="submission" date="2024-01" db="EMBL/GenBank/DDBJ databases">
        <title>Roseobacter fucihabitans sp. nov., isolated from the brown alga Fucus spiralis.</title>
        <authorList>
            <person name="Hahnke S."/>
            <person name="Berger M."/>
            <person name="Schlingloff A."/>
            <person name="Athale I."/>
            <person name="Neumann-Schaal M."/>
            <person name="Adenaya A."/>
            <person name="Poehlein A."/>
            <person name="Daniel R."/>
            <person name="Pertersen J."/>
            <person name="Brinkhoff T."/>
        </authorList>
    </citation>
    <scope>NUCLEOTIDE SEQUENCE [LARGE SCALE GENOMIC DNA]</scope>
    <source>
        <strain evidence="4">B14</strain>
    </source>
</reference>
<dbReference type="PANTHER" id="PTHR40690:SF1">
    <property type="entry name" value="DUF1611 DOMAIN-CONTAINING PROTEIN"/>
    <property type="match status" value="1"/>
</dbReference>
<reference evidence="3 4" key="1">
    <citation type="submission" date="2015-07" db="EMBL/GenBank/DDBJ databases">
        <authorList>
            <person name="Voget S."/>
            <person name="Dogs M."/>
            <person name="Brinkhoff T.H."/>
            <person name="Daniel R."/>
        </authorList>
    </citation>
    <scope>NUCLEOTIDE SEQUENCE [LARGE SCALE GENOMIC DNA]</scope>
    <source>
        <strain evidence="3 4">B14</strain>
    </source>
</reference>
<feature type="domain" description="D-glutamate N-acetyltransferase-like C-terminal" evidence="1">
    <location>
        <begin position="157"/>
        <end position="353"/>
    </location>
</feature>
<dbReference type="Pfam" id="PF07755">
    <property type="entry name" value="DUF1611"/>
    <property type="match status" value="1"/>
</dbReference>
<dbReference type="Pfam" id="PF17396">
    <property type="entry name" value="DUF1611_N"/>
    <property type="match status" value="1"/>
</dbReference>
<dbReference type="Gene3D" id="3.40.50.720">
    <property type="entry name" value="NAD(P)-binding Rossmann-like Domain"/>
    <property type="match status" value="1"/>
</dbReference>
<dbReference type="InterPro" id="IPR035402">
    <property type="entry name" value="DgcN-like_N"/>
</dbReference>
<sequence>MSQADFCDVFAPNMSKIPVNHYLGGFTVIETPYLLFLGDAPDQLAAKVAQGIKDWRPENAVGQFRMEGCKADVGLQDMGLQEAKEAGAKTVVIGVANRGGYISKEWRRVLVQALEMEFDLASGLHNLLRDESELVAAAQVHGGTLHDVRVPTDAYPIANGVKRTGKRVLAVGTDCSAGKMYTALALDASMRERGMKSTFRATGQTGILITGHGVPLDAVIADFMAGAVEYLTPDNEADHWDIIEGQGSLFHVSYSGVTLALIHGGQPDALIICHEPTRKHMRGLPGYQLPSIEAVRDMSLQLAQVANPGCQVVGASINTQHLNEQEAKAYCAEVEARLGVPTIDPFRHGAARLADALAAL</sequence>
<evidence type="ECO:0000313" key="4">
    <source>
        <dbReference type="Proteomes" id="UP001318682"/>
    </source>
</evidence>
<evidence type="ECO:0000313" key="3">
    <source>
        <dbReference type="EMBL" id="WVX47236.1"/>
    </source>
</evidence>
<dbReference type="InterPro" id="IPR027417">
    <property type="entry name" value="P-loop_NTPase"/>
</dbReference>
<dbReference type="NCBIfam" id="NF041892">
    <property type="entry name" value="DgcN"/>
    <property type="match status" value="1"/>
</dbReference>